<sequence>MAILIPSFPGPASAVPGYLDWGGVISSPLGGVDQKLNRLGDRFTIDVTMNTMPTPEDATAWVAALIQAQKDGGIFPWPQAITVSGSGDAAVDGPGQAGTTLKLRGLSSGRTFLRGQFISVIHGGRRYLHIIAAAATANSAGKVSLAVEPMLRVAYSDGALVEIDEPKIEGFLEGNRRDWTIDVAMNIGLQFRITEAE</sequence>
<organism evidence="1 2">
    <name type="scientific">Rhizorhabdus wittichii</name>
    <dbReference type="NCBI Taxonomy" id="160791"/>
    <lineage>
        <taxon>Bacteria</taxon>
        <taxon>Pseudomonadati</taxon>
        <taxon>Pseudomonadota</taxon>
        <taxon>Alphaproteobacteria</taxon>
        <taxon>Sphingomonadales</taxon>
        <taxon>Sphingomonadaceae</taxon>
        <taxon>Rhizorhabdus</taxon>
    </lineage>
</organism>
<dbReference type="EMBL" id="CP059319">
    <property type="protein sequence ID" value="QTH22003.1"/>
    <property type="molecule type" value="Genomic_DNA"/>
</dbReference>
<reference evidence="1" key="2">
    <citation type="submission" date="2021-04" db="EMBL/GenBank/DDBJ databases">
        <title>Isolation and genomic analysis of the ibuprofen-degrading bacterium Sphingomonas strain MPO218.</title>
        <authorList>
            <person name="Aulestia M."/>
            <person name="Flores A."/>
            <person name="Mangas E.L."/>
            <person name="Perez-Pulido A.J."/>
            <person name="Santero E."/>
            <person name="Camacho E.M."/>
        </authorList>
    </citation>
    <scope>NUCLEOTIDE SEQUENCE</scope>
    <source>
        <strain evidence="1">MPO218</strain>
    </source>
</reference>
<protein>
    <submittedName>
        <fullName evidence="1">Uncharacterized protein</fullName>
    </submittedName>
</protein>
<gene>
    <name evidence="1" type="ORF">HRJ34_00215</name>
</gene>
<dbReference type="RefSeq" id="WP_208633025.1">
    <property type="nucleotide sequence ID" value="NZ_CP059319.1"/>
</dbReference>
<evidence type="ECO:0000313" key="1">
    <source>
        <dbReference type="EMBL" id="QTH22003.1"/>
    </source>
</evidence>
<dbReference type="Proteomes" id="UP000664914">
    <property type="component" value="Chromosome"/>
</dbReference>
<proteinExistence type="predicted"/>
<reference evidence="1" key="1">
    <citation type="submission" date="2020-07" db="EMBL/GenBank/DDBJ databases">
        <authorList>
            <person name="Camacho E."/>
        </authorList>
    </citation>
    <scope>NUCLEOTIDE SEQUENCE</scope>
    <source>
        <strain evidence="1">MPO218</strain>
    </source>
</reference>
<name>A0A975HE62_9SPHN</name>
<evidence type="ECO:0000313" key="2">
    <source>
        <dbReference type="Proteomes" id="UP000664914"/>
    </source>
</evidence>
<accession>A0A975HE62</accession>
<dbReference type="AlphaFoldDB" id="A0A975HE62"/>